<sequence>MENFDWEYCAECGDQKPLEESNYRLCPDCREDLECDEDWFK</sequence>
<gene>
    <name evidence="1" type="ORF">RCG21_32115</name>
</gene>
<accession>A0AA90TWM8</accession>
<evidence type="ECO:0000313" key="2">
    <source>
        <dbReference type="Proteomes" id="UP001178888"/>
    </source>
</evidence>
<dbReference type="RefSeq" id="WP_308914477.1">
    <property type="nucleotide sequence ID" value="NZ_JAVGVR010000002.1"/>
</dbReference>
<dbReference type="Proteomes" id="UP001178888">
    <property type="component" value="Unassembled WGS sequence"/>
</dbReference>
<organism evidence="1 2">
    <name type="scientific">Bacillus salipaludis</name>
    <dbReference type="NCBI Taxonomy" id="2547811"/>
    <lineage>
        <taxon>Bacteria</taxon>
        <taxon>Bacillati</taxon>
        <taxon>Bacillota</taxon>
        <taxon>Bacilli</taxon>
        <taxon>Bacillales</taxon>
        <taxon>Bacillaceae</taxon>
        <taxon>Bacillus</taxon>
    </lineage>
</organism>
<proteinExistence type="predicted"/>
<keyword evidence="2" id="KW-1185">Reference proteome</keyword>
<evidence type="ECO:0000313" key="1">
    <source>
        <dbReference type="EMBL" id="MDQ6600845.1"/>
    </source>
</evidence>
<comment type="caution">
    <text evidence="1">The sequence shown here is derived from an EMBL/GenBank/DDBJ whole genome shotgun (WGS) entry which is preliminary data.</text>
</comment>
<reference evidence="1" key="1">
    <citation type="submission" date="2023-08" db="EMBL/GenBank/DDBJ databases">
        <title>Nitrogen cycling bacteria in agricultural field soils.</title>
        <authorList>
            <person name="Jang J."/>
        </authorList>
    </citation>
    <scope>NUCLEOTIDE SEQUENCE</scope>
    <source>
        <strain evidence="1">PS3-36</strain>
    </source>
</reference>
<dbReference type="EMBL" id="JAVGVR010000002">
    <property type="protein sequence ID" value="MDQ6600845.1"/>
    <property type="molecule type" value="Genomic_DNA"/>
</dbReference>
<name>A0AA90TWM8_9BACI</name>
<dbReference type="AlphaFoldDB" id="A0AA90TWM8"/>
<protein>
    <submittedName>
        <fullName evidence="1">Uncharacterized protein</fullName>
    </submittedName>
</protein>